<comment type="caution">
    <text evidence="4">The sequence shown here is derived from an EMBL/GenBank/DDBJ whole genome shotgun (WGS) entry which is preliminary data.</text>
</comment>
<feature type="domain" description="Glycosyl transferase family 28 C-terminal" evidence="3">
    <location>
        <begin position="197"/>
        <end position="345"/>
    </location>
</feature>
<evidence type="ECO:0000256" key="1">
    <source>
        <dbReference type="PIRSR" id="PIRSR620023-1"/>
    </source>
</evidence>
<dbReference type="PANTHER" id="PTHR21015">
    <property type="entry name" value="UDP-N-ACETYLGLUCOSAMINE--N-ACETYLMURAMYL-(PENTAPEPTIDE) PYROPHOSPHORYL-UNDECAPRENOL N-ACETYLGLUCOSAMINE TRANSFERASE 1"/>
    <property type="match status" value="1"/>
</dbReference>
<sequence>MRVAFRADASIQIGTGHVMRCLTLADALRLRGHTCTFVCRDHPGNLVELIAQKGFEVRSLSLPVPVVPDLKDDAPLAHADWLGVSWQQDAEQTMGVLAGEHFEWLVVDHYALDVRWERWVASIANQVMAIDDLADRPHGCHLLLDQNLGRQSGDYAHWVPEGCLSLIGPRYALLRPEFAELRAQSLERRQGFSLKRILVTLGGVDRDNITGQVLEALAQSRLPNEAVLDVVMGASAPALDAVRKQVETLPFRVSVSVNVTDMAERMCLADLCIGAAGSTSWERCCLGLPTILVVLAGNQESGARALDEAGAARVIGCADGLGESLPDLVDKLSLSGELVDMADKAAAVTDGTGTSLVVDAMLRLSGGVQ</sequence>
<dbReference type="InterPro" id="IPR007235">
    <property type="entry name" value="Glyco_trans_28_C"/>
</dbReference>
<evidence type="ECO:0000259" key="3">
    <source>
        <dbReference type="Pfam" id="PF04101"/>
    </source>
</evidence>
<keyword evidence="4" id="KW-0548">Nucleotidyltransferase</keyword>
<evidence type="ECO:0000313" key="4">
    <source>
        <dbReference type="EMBL" id="KXO06422.1"/>
    </source>
</evidence>
<keyword evidence="4" id="KW-0808">Transferase</keyword>
<keyword evidence="5" id="KW-1185">Reference proteome</keyword>
<feature type="binding site" evidence="2">
    <location>
        <position position="282"/>
    </location>
    <ligand>
        <name>substrate</name>
    </ligand>
</feature>
<dbReference type="Gene3D" id="3.40.50.11190">
    <property type="match status" value="1"/>
</dbReference>
<name>A0A137S1W3_9GAMM</name>
<dbReference type="EC" id="2.7.7.43" evidence="4"/>
<feature type="binding site" evidence="2">
    <location>
        <position position="175"/>
    </location>
    <ligand>
        <name>substrate</name>
    </ligand>
</feature>
<gene>
    <name evidence="4" type="ORF">J122_3955</name>
</gene>
<accession>A0A137S1W3</accession>
<dbReference type="Proteomes" id="UP000070282">
    <property type="component" value="Unassembled WGS sequence"/>
</dbReference>
<dbReference type="PANTHER" id="PTHR21015:SF22">
    <property type="entry name" value="GLYCOSYLTRANSFERASE"/>
    <property type="match status" value="1"/>
</dbReference>
<dbReference type="GO" id="GO:0050511">
    <property type="term" value="F:undecaprenyldiphospho-muramoylpentapeptide beta-N-acetylglucosaminyltransferase activity"/>
    <property type="evidence" value="ECO:0007669"/>
    <property type="project" value="TreeGrafter"/>
</dbReference>
<evidence type="ECO:0000256" key="2">
    <source>
        <dbReference type="PIRSR" id="PIRSR620023-2"/>
    </source>
</evidence>
<dbReference type="GO" id="GO:0008781">
    <property type="term" value="F:N-acylneuraminate cytidylyltransferase activity"/>
    <property type="evidence" value="ECO:0007669"/>
    <property type="project" value="UniProtKB-EC"/>
</dbReference>
<dbReference type="Gene3D" id="3.40.50.2000">
    <property type="entry name" value="Glycogen Phosphorylase B"/>
    <property type="match status" value="1"/>
</dbReference>
<dbReference type="AlphaFoldDB" id="A0A137S1W3"/>
<reference evidence="5" key="1">
    <citation type="submission" date="2015-12" db="EMBL/GenBank/DDBJ databases">
        <authorList>
            <person name="Lima A."/>
            <person name="Farahani Zayas N."/>
            <person name="Castro Da Silva M.A."/>
            <person name="Cabral A."/>
            <person name="Pessatti M.L."/>
        </authorList>
    </citation>
    <scope>NUCLEOTIDE SEQUENCE [LARGE SCALE GENOMIC DNA]</scope>
    <source>
        <strain evidence="5">LAMA 842</strain>
    </source>
</reference>
<proteinExistence type="predicted"/>
<dbReference type="NCBIfam" id="TIGR03590">
    <property type="entry name" value="PseG"/>
    <property type="match status" value="1"/>
</dbReference>
<dbReference type="PATRIC" id="fig|1306954.6.peg.2791"/>
<dbReference type="EMBL" id="LOCO01000035">
    <property type="protein sequence ID" value="KXO06422.1"/>
    <property type="molecule type" value="Genomic_DNA"/>
</dbReference>
<dbReference type="RefSeq" id="WP_061333722.1">
    <property type="nucleotide sequence ID" value="NZ_LOCO01000035.1"/>
</dbReference>
<evidence type="ECO:0000313" key="5">
    <source>
        <dbReference type="Proteomes" id="UP000070282"/>
    </source>
</evidence>
<dbReference type="SUPFAM" id="SSF53756">
    <property type="entry name" value="UDP-Glycosyltransferase/glycogen phosphorylase"/>
    <property type="match status" value="2"/>
</dbReference>
<feature type="active site" description="Proton acceptor" evidence="1">
    <location>
        <position position="17"/>
    </location>
</feature>
<dbReference type="Pfam" id="PF04101">
    <property type="entry name" value="Glyco_tran_28_C"/>
    <property type="match status" value="1"/>
</dbReference>
<dbReference type="InterPro" id="IPR020023">
    <property type="entry name" value="PseG"/>
</dbReference>
<organism evidence="4 5">
    <name type="scientific">Marinobacter excellens LAMA 842</name>
    <dbReference type="NCBI Taxonomy" id="1306954"/>
    <lineage>
        <taxon>Bacteria</taxon>
        <taxon>Pseudomonadati</taxon>
        <taxon>Pseudomonadota</taxon>
        <taxon>Gammaproteobacteria</taxon>
        <taxon>Pseudomonadales</taxon>
        <taxon>Marinobacteraceae</taxon>
        <taxon>Marinobacter</taxon>
    </lineage>
</organism>
<protein>
    <submittedName>
        <fullName evidence="4">Pseudaminic acid cytidylyltransferase</fullName>
        <ecNumber evidence="4">2.7.7.43</ecNumber>
    </submittedName>
</protein>